<proteinExistence type="predicted"/>
<evidence type="ECO:0000313" key="1">
    <source>
        <dbReference type="EMBL" id="REK91894.1"/>
    </source>
</evidence>
<keyword evidence="2" id="KW-1185">Reference proteome</keyword>
<dbReference type="EMBL" id="QUAC01000014">
    <property type="protein sequence ID" value="REK91894.1"/>
    <property type="molecule type" value="Genomic_DNA"/>
</dbReference>
<name>A0A371QB50_STRIH</name>
<accession>A0A371QB50</accession>
<organism evidence="1 2">
    <name type="scientific">Streptomyces inhibens</name>
    <dbReference type="NCBI Taxonomy" id="2293571"/>
    <lineage>
        <taxon>Bacteria</taxon>
        <taxon>Bacillati</taxon>
        <taxon>Actinomycetota</taxon>
        <taxon>Actinomycetes</taxon>
        <taxon>Kitasatosporales</taxon>
        <taxon>Streptomycetaceae</taxon>
        <taxon>Streptomyces</taxon>
    </lineage>
</organism>
<dbReference type="Proteomes" id="UP000262477">
    <property type="component" value="Unassembled WGS sequence"/>
</dbReference>
<protein>
    <submittedName>
        <fullName evidence="1">Uncharacterized protein</fullName>
    </submittedName>
</protein>
<comment type="caution">
    <text evidence="1">The sequence shown here is derived from an EMBL/GenBank/DDBJ whole genome shotgun (WGS) entry which is preliminary data.</text>
</comment>
<gene>
    <name evidence="1" type="ORF">DY245_02305</name>
</gene>
<dbReference type="AlphaFoldDB" id="A0A371QB50"/>
<evidence type="ECO:0000313" key="2">
    <source>
        <dbReference type="Proteomes" id="UP000262477"/>
    </source>
</evidence>
<reference evidence="1 2" key="1">
    <citation type="submission" date="2018-08" db="EMBL/GenBank/DDBJ databases">
        <title>Streptomyces NEAU-D10 sp. nov., a novel Actinomycete isolated from soil.</title>
        <authorList>
            <person name="Jin L."/>
        </authorList>
    </citation>
    <scope>NUCLEOTIDE SEQUENCE [LARGE SCALE GENOMIC DNA]</scope>
    <source>
        <strain evidence="1 2">NEAU-D10</strain>
    </source>
</reference>
<sequence length="90" mass="9626">MGRTVGPASDELLDAARASRNVGADAAAQMSARFSSADVAVETICWARPVWCRTGSRLVSARDCESLQILDSMIMIRVSGSADLVRRRVG</sequence>